<feature type="domain" description="HD-GYP" evidence="2">
    <location>
        <begin position="15"/>
        <end position="204"/>
    </location>
</feature>
<dbReference type="Pfam" id="PF13487">
    <property type="entry name" value="HD_5"/>
    <property type="match status" value="1"/>
</dbReference>
<comment type="caution">
    <text evidence="3">The sequence shown here is derived from an EMBL/GenBank/DDBJ whole genome shotgun (WGS) entry which is preliminary data.</text>
</comment>
<dbReference type="PROSITE" id="PS51831">
    <property type="entry name" value="HD"/>
    <property type="match status" value="1"/>
</dbReference>
<dbReference type="PANTHER" id="PTHR43155">
    <property type="entry name" value="CYCLIC DI-GMP PHOSPHODIESTERASE PA4108-RELATED"/>
    <property type="match status" value="1"/>
</dbReference>
<dbReference type="Gene3D" id="1.10.3210.10">
    <property type="entry name" value="Hypothetical protein af1432"/>
    <property type="match status" value="2"/>
</dbReference>
<reference evidence="3 4" key="1">
    <citation type="submission" date="2020-10" db="EMBL/GenBank/DDBJ databases">
        <title>The genome sequence of Chitinilyticum litopenaei 4Y14.</title>
        <authorList>
            <person name="Liu Y."/>
        </authorList>
    </citation>
    <scope>NUCLEOTIDE SEQUENCE [LARGE SCALE GENOMIC DNA]</scope>
    <source>
        <strain evidence="3 4">4Y14</strain>
    </source>
</reference>
<dbReference type="InterPro" id="IPR037522">
    <property type="entry name" value="HD_GYP_dom"/>
</dbReference>
<feature type="domain" description="HD" evidence="1">
    <location>
        <begin position="244"/>
        <end position="366"/>
    </location>
</feature>
<dbReference type="InterPro" id="IPR003607">
    <property type="entry name" value="HD/PDEase_dom"/>
</dbReference>
<name>A0A8J7FHW8_9NEIS</name>
<evidence type="ECO:0000259" key="2">
    <source>
        <dbReference type="PROSITE" id="PS51832"/>
    </source>
</evidence>
<sequence length="444" mass="49665">MTLQSSRHNERGNSFSVSLFDMTSALSTALDLLDPALGSHQKRTCLIAAQIARCLNIAGRDYQELFGAAIFHDIGAIGLQQRLAMLEFEEHDAHQHAQLGALLLSRFPGFESYASLVRHHHVQWQHGEGATHEGEAVPLLSHLLYLADRIEILAQQHQDNLLAEIGHIEQQIAGAAGHKFHPLFVEAFLTLSPKESFWLDLFSSNLDRTLMAIAPFENINLDLEHMLRFARFFALVIDSRSHFTATHSAGVACTAEAIAMHLGMSELECTKIRMAGYLHDLGKLAIPSEYIERHGGLEPVERARIRSHSYITYDILGHIRGMEDVAQWAAFHHERLDGSGYPYHLGAADLPLGARIMAVADVYTALSEDRPYRDGMSRETALATLADEVQRGKLDDLVYTTLSRHIEEIEQKRAQAQIEEGLELEHFWQLALHPHSANHPDTAP</sequence>
<dbReference type="SUPFAM" id="SSF109604">
    <property type="entry name" value="HD-domain/PDEase-like"/>
    <property type="match status" value="2"/>
</dbReference>
<protein>
    <submittedName>
        <fullName evidence="3">HD domain-containing protein</fullName>
    </submittedName>
</protein>
<evidence type="ECO:0000259" key="1">
    <source>
        <dbReference type="PROSITE" id="PS51831"/>
    </source>
</evidence>
<dbReference type="InterPro" id="IPR006675">
    <property type="entry name" value="HDIG_dom"/>
</dbReference>
<evidence type="ECO:0000313" key="4">
    <source>
        <dbReference type="Proteomes" id="UP000604481"/>
    </source>
</evidence>
<dbReference type="RefSeq" id="WP_194115039.1">
    <property type="nucleotide sequence ID" value="NZ_JADFUA010000002.1"/>
</dbReference>
<dbReference type="AlphaFoldDB" id="A0A8J7FHW8"/>
<dbReference type="EMBL" id="JADFUA010000002">
    <property type="protein sequence ID" value="MBE9608520.1"/>
    <property type="molecule type" value="Genomic_DNA"/>
</dbReference>
<evidence type="ECO:0000313" key="3">
    <source>
        <dbReference type="EMBL" id="MBE9608520.1"/>
    </source>
</evidence>
<feature type="domain" description="HD-GYP" evidence="2">
    <location>
        <begin position="222"/>
        <end position="417"/>
    </location>
</feature>
<gene>
    <name evidence="3" type="ORF">INR99_04090</name>
</gene>
<dbReference type="GO" id="GO:0008081">
    <property type="term" value="F:phosphoric diester hydrolase activity"/>
    <property type="evidence" value="ECO:0007669"/>
    <property type="project" value="UniProtKB-ARBA"/>
</dbReference>
<dbReference type="SMART" id="SM00471">
    <property type="entry name" value="HDc"/>
    <property type="match status" value="2"/>
</dbReference>
<dbReference type="Proteomes" id="UP000604481">
    <property type="component" value="Unassembled WGS sequence"/>
</dbReference>
<dbReference type="NCBIfam" id="TIGR00277">
    <property type="entry name" value="HDIG"/>
    <property type="match status" value="1"/>
</dbReference>
<dbReference type="InterPro" id="IPR006674">
    <property type="entry name" value="HD_domain"/>
</dbReference>
<accession>A0A8J7FHW8</accession>
<dbReference type="Pfam" id="PF01966">
    <property type="entry name" value="HD"/>
    <property type="match status" value="1"/>
</dbReference>
<proteinExistence type="predicted"/>
<dbReference type="CDD" id="cd00077">
    <property type="entry name" value="HDc"/>
    <property type="match status" value="2"/>
</dbReference>
<dbReference type="PROSITE" id="PS51832">
    <property type="entry name" value="HD_GYP"/>
    <property type="match status" value="2"/>
</dbReference>
<organism evidence="3 4">
    <name type="scientific">Chitinilyticum piscinae</name>
    <dbReference type="NCBI Taxonomy" id="2866724"/>
    <lineage>
        <taxon>Bacteria</taxon>
        <taxon>Pseudomonadati</taxon>
        <taxon>Pseudomonadota</taxon>
        <taxon>Betaproteobacteria</taxon>
        <taxon>Neisseriales</taxon>
        <taxon>Chitinibacteraceae</taxon>
        <taxon>Chitinilyticum</taxon>
    </lineage>
</organism>
<dbReference type="PANTHER" id="PTHR43155:SF1">
    <property type="entry name" value="3'3'-CGAMP-SPECIFIC PHOSPHODIESTERASE 1"/>
    <property type="match status" value="1"/>
</dbReference>
<keyword evidence="4" id="KW-1185">Reference proteome</keyword>